<dbReference type="CDD" id="cd10918">
    <property type="entry name" value="CE4_NodB_like_5s_6s"/>
    <property type="match status" value="1"/>
</dbReference>
<feature type="domain" description="NodB homology" evidence="3">
    <location>
        <begin position="92"/>
        <end position="139"/>
    </location>
</feature>
<evidence type="ECO:0000313" key="5">
    <source>
        <dbReference type="Proteomes" id="UP000185839"/>
    </source>
</evidence>
<dbReference type="Gene3D" id="3.20.20.370">
    <property type="entry name" value="Glycoside hydrolase/deacetylase"/>
    <property type="match status" value="1"/>
</dbReference>
<keyword evidence="2" id="KW-0732">Signal</keyword>
<gene>
    <name evidence="4" type="ORF">SAMN05421789_10658</name>
</gene>
<dbReference type="PANTHER" id="PTHR34216">
    <property type="match status" value="1"/>
</dbReference>
<dbReference type="Pfam" id="PF01522">
    <property type="entry name" value="Polysacc_deac_1"/>
    <property type="match status" value="1"/>
</dbReference>
<accession>A0A1N7LTP1</accession>
<dbReference type="GO" id="GO:0005576">
    <property type="term" value="C:extracellular region"/>
    <property type="evidence" value="ECO:0007669"/>
    <property type="project" value="UniProtKB-SubCell"/>
</dbReference>
<dbReference type="GO" id="GO:0016810">
    <property type="term" value="F:hydrolase activity, acting on carbon-nitrogen (but not peptide) bonds"/>
    <property type="evidence" value="ECO:0007669"/>
    <property type="project" value="InterPro"/>
</dbReference>
<sequence>MGFFLNLNMSIKEKIIKFATKFQSDDIAKSYPLDYCVPVYHAVSNYHLPHLKHIINYKSEQEFEQDLDQLSQHFQFVNWDEFKEFINGNFKPKKKIALLTFDDGLSEFHDVVVPILERKGIYAINFINPKFIGNTDLMYRCKASILMERVLKSDERELHVFQDVLPNDNFKKLLIGKLNKIKYEERNKLDLLEKSFKGGYRDYLIDYQPYMTLDQLKSVTAKGFGISSHGFDHPLYHELTLEEQMKNSIQSHYFLKKFHFIEESFAFPFTDFGVKREFFEEIFSINDLFCSFGSAGLKVDSFAKNIQRIPMEKGKDANQILKEEIAYFNLKKIVNKNTIQRK</sequence>
<dbReference type="InterPro" id="IPR011330">
    <property type="entry name" value="Glyco_hydro/deAcase_b/a-brl"/>
</dbReference>
<proteinExistence type="predicted"/>
<protein>
    <submittedName>
        <fullName evidence="4">Polysaccharide deacetylase</fullName>
    </submittedName>
</protein>
<dbReference type="PANTHER" id="PTHR34216:SF3">
    <property type="entry name" value="POLY-BETA-1,6-N-ACETYL-D-GLUCOSAMINE N-DEACETYLASE"/>
    <property type="match status" value="1"/>
</dbReference>
<comment type="subcellular location">
    <subcellularLocation>
        <location evidence="1">Secreted</location>
    </subcellularLocation>
</comment>
<evidence type="ECO:0000259" key="3">
    <source>
        <dbReference type="Pfam" id="PF01522"/>
    </source>
</evidence>
<dbReference type="InterPro" id="IPR051398">
    <property type="entry name" value="Polysacch_Deacetylase"/>
</dbReference>
<dbReference type="InterPro" id="IPR002509">
    <property type="entry name" value="NODB_dom"/>
</dbReference>
<dbReference type="EMBL" id="FTOI01000006">
    <property type="protein sequence ID" value="SIS77071.1"/>
    <property type="molecule type" value="Genomic_DNA"/>
</dbReference>
<reference evidence="5" key="1">
    <citation type="submission" date="2017-01" db="EMBL/GenBank/DDBJ databases">
        <authorList>
            <person name="Varghese N."/>
            <person name="Submissions S."/>
        </authorList>
    </citation>
    <scope>NUCLEOTIDE SEQUENCE [LARGE SCALE GENOMIC DNA]</scope>
    <source>
        <strain evidence="5">DSM 23145</strain>
    </source>
</reference>
<dbReference type="GO" id="GO:0005975">
    <property type="term" value="P:carbohydrate metabolic process"/>
    <property type="evidence" value="ECO:0007669"/>
    <property type="project" value="InterPro"/>
</dbReference>
<dbReference type="SUPFAM" id="SSF88713">
    <property type="entry name" value="Glycoside hydrolase/deacetylase"/>
    <property type="match status" value="1"/>
</dbReference>
<evidence type="ECO:0000313" key="4">
    <source>
        <dbReference type="EMBL" id="SIS77071.1"/>
    </source>
</evidence>
<keyword evidence="5" id="KW-1185">Reference proteome</keyword>
<dbReference type="STRING" id="713588.SAMN05421789_10658"/>
<organism evidence="4 5">
    <name type="scientific">Kaistella chaponensis</name>
    <dbReference type="NCBI Taxonomy" id="713588"/>
    <lineage>
        <taxon>Bacteria</taxon>
        <taxon>Pseudomonadati</taxon>
        <taxon>Bacteroidota</taxon>
        <taxon>Flavobacteriia</taxon>
        <taxon>Flavobacteriales</taxon>
        <taxon>Weeksellaceae</taxon>
        <taxon>Chryseobacterium group</taxon>
        <taxon>Kaistella</taxon>
    </lineage>
</organism>
<dbReference type="AlphaFoldDB" id="A0A1N7LTP1"/>
<evidence type="ECO:0000256" key="2">
    <source>
        <dbReference type="ARBA" id="ARBA00022729"/>
    </source>
</evidence>
<evidence type="ECO:0000256" key="1">
    <source>
        <dbReference type="ARBA" id="ARBA00004613"/>
    </source>
</evidence>
<dbReference type="Proteomes" id="UP000185839">
    <property type="component" value="Unassembled WGS sequence"/>
</dbReference>
<name>A0A1N7LTP1_9FLAO</name>